<evidence type="ECO:0000259" key="8">
    <source>
        <dbReference type="PROSITE" id="PS50222"/>
    </source>
</evidence>
<keyword evidence="7" id="KW-0966">Cell projection</keyword>
<dbReference type="OrthoDB" id="6360546at2759"/>
<proteinExistence type="predicted"/>
<dbReference type="GO" id="GO:0005930">
    <property type="term" value="C:axoneme"/>
    <property type="evidence" value="ECO:0007669"/>
    <property type="project" value="TreeGrafter"/>
</dbReference>
<dbReference type="PROSITE" id="PS50222">
    <property type="entry name" value="EF_HAND_2"/>
    <property type="match status" value="1"/>
</dbReference>
<dbReference type="AlphaFoldDB" id="G0R5D8"/>
<feature type="domain" description="DM10" evidence="9">
    <location>
        <begin position="235"/>
        <end position="347"/>
    </location>
</feature>
<dbReference type="FunFam" id="2.30.29.170:FF:000002">
    <property type="entry name" value="EF-hand domain (C-terminal) containing 1"/>
    <property type="match status" value="1"/>
</dbReference>
<dbReference type="InterPro" id="IPR002048">
    <property type="entry name" value="EF_hand_dom"/>
</dbReference>
<gene>
    <name evidence="10" type="ORF">IMG5_197950</name>
</gene>
<protein>
    <submittedName>
        <fullName evidence="10">Flagellar microtugule protofilament ribbon protein, putative</fullName>
    </submittedName>
</protein>
<accession>G0R5D8</accession>
<dbReference type="InterPro" id="IPR006602">
    <property type="entry name" value="DM10_dom"/>
</dbReference>
<dbReference type="SMART" id="SM00676">
    <property type="entry name" value="DM10"/>
    <property type="match status" value="3"/>
</dbReference>
<evidence type="ECO:0000256" key="5">
    <source>
        <dbReference type="ARBA" id="ARBA00023069"/>
    </source>
</evidence>
<dbReference type="OMA" id="HPEQFPH"/>
<dbReference type="SUPFAM" id="SSF47473">
    <property type="entry name" value="EF-hand"/>
    <property type="match status" value="1"/>
</dbReference>
<dbReference type="RefSeq" id="XP_004024211.1">
    <property type="nucleotide sequence ID" value="XM_004024162.1"/>
</dbReference>
<dbReference type="GO" id="GO:0000281">
    <property type="term" value="P:mitotic cytokinesis"/>
    <property type="evidence" value="ECO:0007669"/>
    <property type="project" value="TreeGrafter"/>
</dbReference>
<dbReference type="STRING" id="857967.G0R5D8"/>
<keyword evidence="4 10" id="KW-0282">Flagellum</keyword>
<keyword evidence="2" id="KW-0963">Cytoplasm</keyword>
<dbReference type="InterPro" id="IPR011992">
    <property type="entry name" value="EF-hand-dom_pair"/>
</dbReference>
<name>G0R5D8_ICHMU</name>
<dbReference type="EMBL" id="GL984368">
    <property type="protein sequence ID" value="EGR27327.1"/>
    <property type="molecule type" value="Genomic_DNA"/>
</dbReference>
<evidence type="ECO:0000256" key="1">
    <source>
        <dbReference type="ARBA" id="ARBA00004611"/>
    </source>
</evidence>
<dbReference type="InParanoid" id="G0R5D8"/>
<dbReference type="GeneID" id="14903389"/>
<dbReference type="Gene3D" id="2.30.29.170">
    <property type="match status" value="3"/>
</dbReference>
<keyword evidence="11" id="KW-1185">Reference proteome</keyword>
<dbReference type="GO" id="GO:0043014">
    <property type="term" value="F:alpha-tubulin binding"/>
    <property type="evidence" value="ECO:0007669"/>
    <property type="project" value="TreeGrafter"/>
</dbReference>
<feature type="domain" description="EF-hand" evidence="8">
    <location>
        <begin position="527"/>
        <end position="562"/>
    </location>
</feature>
<dbReference type="Proteomes" id="UP000008983">
    <property type="component" value="Unassembled WGS sequence"/>
</dbReference>
<evidence type="ECO:0000313" key="10">
    <source>
        <dbReference type="EMBL" id="EGR27327.1"/>
    </source>
</evidence>
<dbReference type="Gene3D" id="1.10.238.10">
    <property type="entry name" value="EF-hand"/>
    <property type="match status" value="1"/>
</dbReference>
<dbReference type="eggNOG" id="KOG0043">
    <property type="taxonomic scope" value="Eukaryota"/>
</dbReference>
<dbReference type="PANTHER" id="PTHR12086">
    <property type="entry name" value="EF-HAND DOMAIN C-TERMINAL CONTAINING PROTEIN"/>
    <property type="match status" value="1"/>
</dbReference>
<dbReference type="GO" id="GO:0007052">
    <property type="term" value="P:mitotic spindle organization"/>
    <property type="evidence" value="ECO:0007669"/>
    <property type="project" value="TreeGrafter"/>
</dbReference>
<sequence length="596" mass="70383">MINLNLPKTVPLLPGHCFPDFVKEAHNKTQQFSLINKIPQEKTNYIEEKSDQFLVDNLRMGTPLNLTYGKNRQVLKFMAYFQESVVENPNENYRIRKCAIYFYLSDGTMHINEPRVSNSGIQQGVFVKRQKIPKQLNSTESYYQWEDLNLGINLNFFERVFRIFDCDAFTREFYDYMGVTLNEPESMPKDCFEVQRQLKDLKIPPPDTKEYNEYNEVKLGGGHPNGGLKQYIENDRKVLSFNILWNDISLEGGLNYFVLNYFLADNQIEIKEIIRHNSGKDPFPLLLNRKRLPKEPILTHYPGMTLKKEEFYSPIDLICGKLIRIYSKDCLIYDCDPFTKEWYLQNLNLQQMPITLKKEDIKKFYQPVPPYHGYGSEEDSLGSVYSLQPKPPRKDINKMHTQDQYILRFEARLISQNKEDNNRRFIISFYCGDDTVMAYEICDKNSGIWGGKFLERMLHKSPISGKYYNEIDFQIGELIQLGAYQFQLLRADEYTHKYMKSKPEVFREADIEQVLIRLKKFASKYNSYENFLIDIIKHVDKNNKGIVEFNDLVVGMKKLGFNLTYQEIYTLMRYFNLTEDWKLCMKELYVSLGGKR</sequence>
<evidence type="ECO:0000256" key="7">
    <source>
        <dbReference type="ARBA" id="ARBA00023273"/>
    </source>
</evidence>
<dbReference type="GO" id="GO:0005509">
    <property type="term" value="F:calcium ion binding"/>
    <property type="evidence" value="ECO:0007669"/>
    <property type="project" value="InterPro"/>
</dbReference>
<evidence type="ECO:0000256" key="6">
    <source>
        <dbReference type="ARBA" id="ARBA00023212"/>
    </source>
</evidence>
<feature type="domain" description="DM10" evidence="9">
    <location>
        <begin position="403"/>
        <end position="503"/>
    </location>
</feature>
<dbReference type="GO" id="GO:0072686">
    <property type="term" value="C:mitotic spindle"/>
    <property type="evidence" value="ECO:0007669"/>
    <property type="project" value="TreeGrafter"/>
</dbReference>
<keyword evidence="6" id="KW-0206">Cytoskeleton</keyword>
<keyword evidence="3" id="KW-0677">Repeat</keyword>
<evidence type="ECO:0000313" key="11">
    <source>
        <dbReference type="Proteomes" id="UP000008983"/>
    </source>
</evidence>
<evidence type="ECO:0000256" key="2">
    <source>
        <dbReference type="ARBA" id="ARBA00022490"/>
    </source>
</evidence>
<dbReference type="Pfam" id="PF06565">
    <property type="entry name" value="DM10_dom"/>
    <property type="match status" value="3"/>
</dbReference>
<reference evidence="10 11" key="1">
    <citation type="submission" date="2011-07" db="EMBL/GenBank/DDBJ databases">
        <authorList>
            <person name="Coyne R."/>
            <person name="Brami D."/>
            <person name="Johnson J."/>
            <person name="Hostetler J."/>
            <person name="Hannick L."/>
            <person name="Clark T."/>
            <person name="Cassidy-Hanley D."/>
            <person name="Inman J."/>
        </authorList>
    </citation>
    <scope>NUCLEOTIDE SEQUENCE [LARGE SCALE GENOMIC DNA]</scope>
    <source>
        <strain evidence="10 11">G5</strain>
    </source>
</reference>
<dbReference type="FunFam" id="2.30.29.170:FF:000004">
    <property type="entry name" value="EF-hand domain containing 2"/>
    <property type="match status" value="1"/>
</dbReference>
<dbReference type="PANTHER" id="PTHR12086:SF9">
    <property type="entry name" value="EF-HAND DOMAIN-CONTAINING PROTEIN 1"/>
    <property type="match status" value="1"/>
</dbReference>
<dbReference type="PROSITE" id="PS51336">
    <property type="entry name" value="DM10"/>
    <property type="match status" value="3"/>
</dbReference>
<evidence type="ECO:0000256" key="3">
    <source>
        <dbReference type="ARBA" id="ARBA00022737"/>
    </source>
</evidence>
<evidence type="ECO:0000259" key="9">
    <source>
        <dbReference type="PROSITE" id="PS51336"/>
    </source>
</evidence>
<feature type="domain" description="DM10" evidence="9">
    <location>
        <begin position="71"/>
        <end position="178"/>
    </location>
</feature>
<dbReference type="InterPro" id="IPR040193">
    <property type="entry name" value="EFHC1/EFHC2/EFHB"/>
</dbReference>
<organism evidence="10 11">
    <name type="scientific">Ichthyophthirius multifiliis</name>
    <name type="common">White spot disease agent</name>
    <name type="synonym">Ich</name>
    <dbReference type="NCBI Taxonomy" id="5932"/>
    <lineage>
        <taxon>Eukaryota</taxon>
        <taxon>Sar</taxon>
        <taxon>Alveolata</taxon>
        <taxon>Ciliophora</taxon>
        <taxon>Intramacronucleata</taxon>
        <taxon>Oligohymenophorea</taxon>
        <taxon>Hymenostomatida</taxon>
        <taxon>Ophryoglenina</taxon>
        <taxon>Ichthyophthirius</taxon>
    </lineage>
</organism>
<comment type="subcellular location">
    <subcellularLocation>
        <location evidence="1">Cytoplasm</location>
        <location evidence="1">Cytoskeleton</location>
        <location evidence="1">Flagellum axoneme</location>
    </subcellularLocation>
</comment>
<keyword evidence="5" id="KW-0969">Cilium</keyword>
<evidence type="ECO:0000256" key="4">
    <source>
        <dbReference type="ARBA" id="ARBA00022846"/>
    </source>
</evidence>
<dbReference type="GO" id="GO:0060285">
    <property type="term" value="P:cilium-dependent cell motility"/>
    <property type="evidence" value="ECO:0007669"/>
    <property type="project" value="TreeGrafter"/>
</dbReference>